<keyword evidence="8 13" id="KW-0812">Transmembrane</keyword>
<dbReference type="NCBIfam" id="TIGR00797">
    <property type="entry name" value="matE"/>
    <property type="match status" value="1"/>
</dbReference>
<evidence type="ECO:0000256" key="13">
    <source>
        <dbReference type="SAM" id="Phobius"/>
    </source>
</evidence>
<evidence type="ECO:0000256" key="4">
    <source>
        <dbReference type="ARBA" id="ARBA00020268"/>
    </source>
</evidence>
<dbReference type="AlphaFoldDB" id="A0A1I5FJW5"/>
<dbReference type="CDD" id="cd13138">
    <property type="entry name" value="MATE_yoeA_like"/>
    <property type="match status" value="1"/>
</dbReference>
<dbReference type="Proteomes" id="UP000198806">
    <property type="component" value="Unassembled WGS sequence"/>
</dbReference>
<feature type="transmembrane region" description="Helical" evidence="13">
    <location>
        <begin position="357"/>
        <end position="380"/>
    </location>
</feature>
<feature type="transmembrane region" description="Helical" evidence="13">
    <location>
        <begin position="283"/>
        <end position="300"/>
    </location>
</feature>
<keyword evidence="6" id="KW-0050">Antiport</keyword>
<evidence type="ECO:0000256" key="8">
    <source>
        <dbReference type="ARBA" id="ARBA00022692"/>
    </source>
</evidence>
<dbReference type="InterPro" id="IPR002528">
    <property type="entry name" value="MATE_fam"/>
</dbReference>
<keyword evidence="10" id="KW-0406">Ion transport</keyword>
<dbReference type="PIRSF" id="PIRSF006603">
    <property type="entry name" value="DinF"/>
    <property type="match status" value="1"/>
</dbReference>
<dbReference type="GO" id="GO:0005886">
    <property type="term" value="C:plasma membrane"/>
    <property type="evidence" value="ECO:0007669"/>
    <property type="project" value="UniProtKB-SubCell"/>
</dbReference>
<feature type="transmembrane region" description="Helical" evidence="13">
    <location>
        <begin position="167"/>
        <end position="188"/>
    </location>
</feature>
<feature type="transmembrane region" description="Helical" evidence="13">
    <location>
        <begin position="254"/>
        <end position="277"/>
    </location>
</feature>
<evidence type="ECO:0000256" key="7">
    <source>
        <dbReference type="ARBA" id="ARBA00022475"/>
    </source>
</evidence>
<evidence type="ECO:0000256" key="12">
    <source>
        <dbReference type="ARBA" id="ARBA00031636"/>
    </source>
</evidence>
<dbReference type="InterPro" id="IPR048279">
    <property type="entry name" value="MdtK-like"/>
</dbReference>
<evidence type="ECO:0000256" key="6">
    <source>
        <dbReference type="ARBA" id="ARBA00022449"/>
    </source>
</evidence>
<protein>
    <recommendedName>
        <fullName evidence="4">Probable multidrug resistance protein NorM</fullName>
    </recommendedName>
    <alternativeName>
        <fullName evidence="12">Multidrug-efflux transporter</fullName>
    </alternativeName>
</protein>
<dbReference type="PANTHER" id="PTHR43298:SF2">
    <property type="entry name" value="FMN_FAD EXPORTER YEEO-RELATED"/>
    <property type="match status" value="1"/>
</dbReference>
<feature type="transmembrane region" description="Helical" evidence="13">
    <location>
        <begin position="321"/>
        <end position="345"/>
    </location>
</feature>
<accession>A0A1I5FJW5</accession>
<dbReference type="GO" id="GO:0015297">
    <property type="term" value="F:antiporter activity"/>
    <property type="evidence" value="ECO:0007669"/>
    <property type="project" value="UniProtKB-KW"/>
</dbReference>
<comment type="similarity">
    <text evidence="3">Belongs to the multi antimicrobial extrusion (MATE) (TC 2.A.66.1) family.</text>
</comment>
<evidence type="ECO:0000313" key="14">
    <source>
        <dbReference type="EMBL" id="SFO24024.1"/>
    </source>
</evidence>
<dbReference type="GO" id="GO:0042910">
    <property type="term" value="F:xenobiotic transmembrane transporter activity"/>
    <property type="evidence" value="ECO:0007669"/>
    <property type="project" value="InterPro"/>
</dbReference>
<evidence type="ECO:0000256" key="2">
    <source>
        <dbReference type="ARBA" id="ARBA00004651"/>
    </source>
</evidence>
<feature type="transmembrane region" description="Helical" evidence="13">
    <location>
        <begin position="136"/>
        <end position="155"/>
    </location>
</feature>
<gene>
    <name evidence="14" type="ORF">SAMN04489757_11485</name>
</gene>
<evidence type="ECO:0000256" key="9">
    <source>
        <dbReference type="ARBA" id="ARBA00022989"/>
    </source>
</evidence>
<reference evidence="14 15" key="1">
    <citation type="submission" date="2016-10" db="EMBL/GenBank/DDBJ databases">
        <authorList>
            <person name="de Groot N.N."/>
        </authorList>
    </citation>
    <scope>NUCLEOTIDE SEQUENCE [LARGE SCALE GENOMIC DNA]</scope>
    <source>
        <strain evidence="14 15">DSM 1283</strain>
    </source>
</reference>
<feature type="transmembrane region" description="Helical" evidence="13">
    <location>
        <begin position="413"/>
        <end position="435"/>
    </location>
</feature>
<dbReference type="PANTHER" id="PTHR43298">
    <property type="entry name" value="MULTIDRUG RESISTANCE PROTEIN NORM-RELATED"/>
    <property type="match status" value="1"/>
</dbReference>
<sequence length="444" mass="48604">MKAANDLLYGNETKAMLSFAIPMVIGNLFQQLYNVADSIIVGRFIGPNALAAVGSSFTVMVFLTSIILGLCMGSGAVFSFFYGAGETDHLKNSLFTSFCFIGIISLIINICALVFIDEILTFIHIPTEVLADTKAYIQIIFYGIIFTSIYNYFAAVMRSMGNSVIPLVFLIISTVINIVLDIIFVVPLDMGVEGAAYATIIAQCFSAVGIAVYSFAKVPQIRLQRKHIYFDGNMIKKIANYSVLSSIQQSIMNFGILMIQGLVNSFGVSVMAAFAAAVKIDNFAYMPVQDFGNAFSTFIAQNKGAEKNERIRKGIGSAVKIITIYCVVISILVLVFAKPLLYIFIDAKEIEILRIGRQYLFIVASFYCLIGYLFMFYGLFRGIGKSGVSIVLTVVSLGTRVILAYTLSAVSSIGIAGIWWAIPIGWGLADIIGIVKVRSLLWRQ</sequence>
<keyword evidence="9 13" id="KW-1133">Transmembrane helix</keyword>
<dbReference type="InterPro" id="IPR050222">
    <property type="entry name" value="MATE_MdtK"/>
</dbReference>
<keyword evidence="15" id="KW-1185">Reference proteome</keyword>
<dbReference type="GO" id="GO:0006811">
    <property type="term" value="P:monoatomic ion transport"/>
    <property type="evidence" value="ECO:0007669"/>
    <property type="project" value="UniProtKB-KW"/>
</dbReference>
<evidence type="ECO:0000256" key="3">
    <source>
        <dbReference type="ARBA" id="ARBA00010199"/>
    </source>
</evidence>
<feature type="transmembrane region" description="Helical" evidence="13">
    <location>
        <begin position="94"/>
        <end position="116"/>
    </location>
</feature>
<comment type="function">
    <text evidence="1">Multidrug efflux pump.</text>
</comment>
<keyword evidence="11 13" id="KW-0472">Membrane</keyword>
<evidence type="ECO:0000256" key="1">
    <source>
        <dbReference type="ARBA" id="ARBA00003408"/>
    </source>
</evidence>
<dbReference type="RefSeq" id="WP_091686525.1">
    <property type="nucleotide sequence ID" value="NZ_BAABFM010000048.1"/>
</dbReference>
<feature type="transmembrane region" description="Helical" evidence="13">
    <location>
        <begin position="57"/>
        <end position="82"/>
    </location>
</feature>
<keyword evidence="7" id="KW-1003">Cell membrane</keyword>
<evidence type="ECO:0000256" key="5">
    <source>
        <dbReference type="ARBA" id="ARBA00022448"/>
    </source>
</evidence>
<feature type="transmembrane region" description="Helical" evidence="13">
    <location>
        <begin position="387"/>
        <end position="407"/>
    </location>
</feature>
<dbReference type="STRING" id="1527.SAMN04489757_11485"/>
<dbReference type="EMBL" id="FOWD01000014">
    <property type="protein sequence ID" value="SFO24024.1"/>
    <property type="molecule type" value="Genomic_DNA"/>
</dbReference>
<feature type="transmembrane region" description="Helical" evidence="13">
    <location>
        <begin position="194"/>
        <end position="216"/>
    </location>
</feature>
<dbReference type="OrthoDB" id="9776324at2"/>
<name>A0A1I5FJW5_9FIRM</name>
<dbReference type="Pfam" id="PF01554">
    <property type="entry name" value="MatE"/>
    <property type="match status" value="2"/>
</dbReference>
<keyword evidence="5" id="KW-0813">Transport</keyword>
<comment type="subcellular location">
    <subcellularLocation>
        <location evidence="2">Cell membrane</location>
        <topology evidence="2">Multi-pass membrane protein</topology>
    </subcellularLocation>
</comment>
<evidence type="ECO:0000256" key="10">
    <source>
        <dbReference type="ARBA" id="ARBA00023065"/>
    </source>
</evidence>
<organism evidence="14 15">
    <name type="scientific">Anaerocolumna aminovalerica</name>
    <dbReference type="NCBI Taxonomy" id="1527"/>
    <lineage>
        <taxon>Bacteria</taxon>
        <taxon>Bacillati</taxon>
        <taxon>Bacillota</taxon>
        <taxon>Clostridia</taxon>
        <taxon>Lachnospirales</taxon>
        <taxon>Lachnospiraceae</taxon>
        <taxon>Anaerocolumna</taxon>
    </lineage>
</organism>
<evidence type="ECO:0000256" key="11">
    <source>
        <dbReference type="ARBA" id="ARBA00023136"/>
    </source>
</evidence>
<evidence type="ECO:0000313" key="15">
    <source>
        <dbReference type="Proteomes" id="UP000198806"/>
    </source>
</evidence>
<proteinExistence type="inferred from homology"/>